<comment type="caution">
    <text evidence="2">The sequence shown here is derived from an EMBL/GenBank/DDBJ whole genome shotgun (WGS) entry which is preliminary data.</text>
</comment>
<reference evidence="2 3" key="1">
    <citation type="submission" date="2016-02" db="EMBL/GenBank/DDBJ databases">
        <title>Genome analysis of coral dinoflagellate symbionts highlights evolutionary adaptations to a symbiotic lifestyle.</title>
        <authorList>
            <person name="Aranda M."/>
            <person name="Li Y."/>
            <person name="Liew Y.J."/>
            <person name="Baumgarten S."/>
            <person name="Simakov O."/>
            <person name="Wilson M."/>
            <person name="Piel J."/>
            <person name="Ashoor H."/>
            <person name="Bougouffa S."/>
            <person name="Bajic V.B."/>
            <person name="Ryu T."/>
            <person name="Ravasi T."/>
            <person name="Bayer T."/>
            <person name="Micklem G."/>
            <person name="Kim H."/>
            <person name="Bhak J."/>
            <person name="Lajeunesse T.C."/>
            <person name="Voolstra C.R."/>
        </authorList>
    </citation>
    <scope>NUCLEOTIDE SEQUENCE [LARGE SCALE GENOMIC DNA]</scope>
    <source>
        <strain evidence="2 3">CCMP2467</strain>
    </source>
</reference>
<dbReference type="EMBL" id="LSRX01000648">
    <property type="protein sequence ID" value="OLP91827.1"/>
    <property type="molecule type" value="Genomic_DNA"/>
</dbReference>
<organism evidence="2 3">
    <name type="scientific">Symbiodinium microadriaticum</name>
    <name type="common">Dinoflagellate</name>
    <name type="synonym">Zooxanthella microadriatica</name>
    <dbReference type="NCBI Taxonomy" id="2951"/>
    <lineage>
        <taxon>Eukaryota</taxon>
        <taxon>Sar</taxon>
        <taxon>Alveolata</taxon>
        <taxon>Dinophyceae</taxon>
        <taxon>Suessiales</taxon>
        <taxon>Symbiodiniaceae</taxon>
        <taxon>Symbiodinium</taxon>
    </lineage>
</organism>
<proteinExistence type="predicted"/>
<name>A0A1Q9D9K2_SYMMI</name>
<dbReference type="OrthoDB" id="406987at2759"/>
<keyword evidence="3" id="KW-1185">Reference proteome</keyword>
<dbReference type="AlphaFoldDB" id="A0A1Q9D9K2"/>
<dbReference type="Proteomes" id="UP000186817">
    <property type="component" value="Unassembled WGS sequence"/>
</dbReference>
<sequence>MTTTGVNDKSDQEVVWSFGDDIEGLFKVVIRNSFLDVDHEPVDEMCWAPGAGRRSKSAPPAPRRQCVWADAGGNAYVIPQDVGSSDASESVTSNDSEGGDDKSTAQGTVTSDEATLSHRDLGNMVELHRLGRCLPCLFHTRKGDGCRLGVDCTHCHLCTPAEAKKRRNRISYAARHAQGL</sequence>
<accession>A0A1Q9D9K2</accession>
<evidence type="ECO:0008006" key="4">
    <source>
        <dbReference type="Google" id="ProtNLM"/>
    </source>
</evidence>
<feature type="region of interest" description="Disordered" evidence="1">
    <location>
        <begin position="79"/>
        <end position="116"/>
    </location>
</feature>
<protein>
    <recommendedName>
        <fullName evidence="4">C3H1-type domain-containing protein</fullName>
    </recommendedName>
</protein>
<feature type="compositionally biased region" description="Polar residues" evidence="1">
    <location>
        <begin position="82"/>
        <end position="96"/>
    </location>
</feature>
<feature type="compositionally biased region" description="Polar residues" evidence="1">
    <location>
        <begin position="104"/>
        <end position="114"/>
    </location>
</feature>
<evidence type="ECO:0000256" key="1">
    <source>
        <dbReference type="SAM" id="MobiDB-lite"/>
    </source>
</evidence>
<evidence type="ECO:0000313" key="2">
    <source>
        <dbReference type="EMBL" id="OLP91827.1"/>
    </source>
</evidence>
<gene>
    <name evidence="2" type="ORF">AK812_SmicGene26452</name>
</gene>
<evidence type="ECO:0000313" key="3">
    <source>
        <dbReference type="Proteomes" id="UP000186817"/>
    </source>
</evidence>